<dbReference type="RefSeq" id="XP_014150704.1">
    <property type="nucleotide sequence ID" value="XM_014295229.1"/>
</dbReference>
<feature type="region of interest" description="Disordered" evidence="1">
    <location>
        <begin position="603"/>
        <end position="646"/>
    </location>
</feature>
<evidence type="ECO:0000313" key="2">
    <source>
        <dbReference type="EMBL" id="KNC76802.1"/>
    </source>
</evidence>
<protein>
    <submittedName>
        <fullName evidence="2">Uncharacterized protein</fullName>
    </submittedName>
</protein>
<proteinExistence type="predicted"/>
<sequence>TTIRTASQVARPHAAVAQLHAEACKNTLRHSQAPVNVHTRVSRANFHAHAAVRARSKHNRARHAAAREELLKSMKPRPTTPALKPSAKQRMGSGIGIPTTTAKDLHQTGNSAAAAATTTDPESAEGAEKPAETTAPTKPSLAIFTPMKDAPGWHVDAAGNIAFTGNRYDEDGNLASDGEFDERGDLIRDGPPGVGRAHTQQNELNTNKFIKDKAPSTDEASIESGNAEVAEEEKPRTGSRGQFSNQEEVLEGKMQYKGFLYNSEGQLDGDGGYDSDGVLVADKFRAEESRLRKEMGVPLITREEELAREEEWMRDNDMFEPADSQTDGEFSDDEPINDADEEMEAPEPTGEPPEDPPLLYSRNRPVVYRSERFWDDDFPEEMVWHPSERVMKTVYAFYCQDPKVWTISRLATHFAMAQDTVMGLIQLMEMREVSLKEGVDPEKIWAEDQVHTMMALVPGGRNAPPLKINDNEIYDYKSDGELDNEEEPEYKVVYRKTRIPGEQVLRQMATMIGCNDNYIGDVGPPEPIVVWKTDLWGGSAQGATADDGTVDGETADNLEEPAEPAAEDGAEDAEEKPVKRPFFREKDTFEYNFVFTDVKDKTSSSTRKVTHKIRHKSGTMVKPNPEMAYRLDKKSSNKTNRSKRLF</sequence>
<feature type="compositionally biased region" description="Polar residues" evidence="1">
    <location>
        <begin position="198"/>
        <end position="208"/>
    </location>
</feature>
<name>A0A0L0FJ49_9EUKA</name>
<keyword evidence="3" id="KW-1185">Reference proteome</keyword>
<dbReference type="GeneID" id="25911223"/>
<feature type="region of interest" description="Disordered" evidence="1">
    <location>
        <begin position="540"/>
        <end position="581"/>
    </location>
</feature>
<dbReference type="AlphaFoldDB" id="A0A0L0FJ49"/>
<feature type="compositionally biased region" description="Acidic residues" evidence="1">
    <location>
        <begin position="548"/>
        <end position="574"/>
    </location>
</feature>
<feature type="compositionally biased region" description="Polar residues" evidence="1">
    <location>
        <begin position="101"/>
        <end position="111"/>
    </location>
</feature>
<feature type="region of interest" description="Disordered" evidence="1">
    <location>
        <begin position="101"/>
        <end position="145"/>
    </location>
</feature>
<feature type="compositionally biased region" description="Basic residues" evidence="1">
    <location>
        <begin position="608"/>
        <end position="617"/>
    </location>
</feature>
<feature type="non-terminal residue" evidence="2">
    <location>
        <position position="1"/>
    </location>
</feature>
<gene>
    <name evidence="2" type="ORF">SARC_10719</name>
</gene>
<evidence type="ECO:0000313" key="3">
    <source>
        <dbReference type="Proteomes" id="UP000054560"/>
    </source>
</evidence>
<dbReference type="Proteomes" id="UP000054560">
    <property type="component" value="Unassembled WGS sequence"/>
</dbReference>
<feature type="compositionally biased region" description="Acidic residues" evidence="1">
    <location>
        <begin position="329"/>
        <end position="345"/>
    </location>
</feature>
<organism evidence="2 3">
    <name type="scientific">Sphaeroforma arctica JP610</name>
    <dbReference type="NCBI Taxonomy" id="667725"/>
    <lineage>
        <taxon>Eukaryota</taxon>
        <taxon>Ichthyosporea</taxon>
        <taxon>Ichthyophonida</taxon>
        <taxon>Sphaeroforma</taxon>
    </lineage>
</organism>
<evidence type="ECO:0000256" key="1">
    <source>
        <dbReference type="SAM" id="MobiDB-lite"/>
    </source>
</evidence>
<feature type="region of interest" description="Disordered" evidence="1">
    <location>
        <begin position="319"/>
        <end position="361"/>
    </location>
</feature>
<feature type="region of interest" description="Disordered" evidence="1">
    <location>
        <begin position="167"/>
        <end position="249"/>
    </location>
</feature>
<reference evidence="2 3" key="1">
    <citation type="submission" date="2011-02" db="EMBL/GenBank/DDBJ databases">
        <title>The Genome Sequence of Sphaeroforma arctica JP610.</title>
        <authorList>
            <consortium name="The Broad Institute Genome Sequencing Platform"/>
            <person name="Russ C."/>
            <person name="Cuomo C."/>
            <person name="Young S.K."/>
            <person name="Zeng Q."/>
            <person name="Gargeya S."/>
            <person name="Alvarado L."/>
            <person name="Berlin A."/>
            <person name="Chapman S.B."/>
            <person name="Chen Z."/>
            <person name="Freedman E."/>
            <person name="Gellesch M."/>
            <person name="Goldberg J."/>
            <person name="Griggs A."/>
            <person name="Gujja S."/>
            <person name="Heilman E."/>
            <person name="Heiman D."/>
            <person name="Howarth C."/>
            <person name="Mehta T."/>
            <person name="Neiman D."/>
            <person name="Pearson M."/>
            <person name="Roberts A."/>
            <person name="Saif S."/>
            <person name="Shea T."/>
            <person name="Shenoy N."/>
            <person name="Sisk P."/>
            <person name="Stolte C."/>
            <person name="Sykes S."/>
            <person name="White J."/>
            <person name="Yandava C."/>
            <person name="Burger G."/>
            <person name="Gray M.W."/>
            <person name="Holland P.W.H."/>
            <person name="King N."/>
            <person name="Lang F.B.F."/>
            <person name="Roger A.J."/>
            <person name="Ruiz-Trillo I."/>
            <person name="Haas B."/>
            <person name="Nusbaum C."/>
            <person name="Birren B."/>
        </authorList>
    </citation>
    <scope>NUCLEOTIDE SEQUENCE [LARGE SCALE GENOMIC DNA]</scope>
    <source>
        <strain evidence="2 3">JP610</strain>
    </source>
</reference>
<accession>A0A0L0FJ49</accession>
<dbReference type="EMBL" id="KQ242956">
    <property type="protein sequence ID" value="KNC76802.1"/>
    <property type="molecule type" value="Genomic_DNA"/>
</dbReference>